<organism evidence="1 2">
    <name type="scientific">Panagrolaimus sp. PS1159</name>
    <dbReference type="NCBI Taxonomy" id="55785"/>
    <lineage>
        <taxon>Eukaryota</taxon>
        <taxon>Metazoa</taxon>
        <taxon>Ecdysozoa</taxon>
        <taxon>Nematoda</taxon>
        <taxon>Chromadorea</taxon>
        <taxon>Rhabditida</taxon>
        <taxon>Tylenchina</taxon>
        <taxon>Panagrolaimomorpha</taxon>
        <taxon>Panagrolaimoidea</taxon>
        <taxon>Panagrolaimidae</taxon>
        <taxon>Panagrolaimus</taxon>
    </lineage>
</organism>
<dbReference type="WBParaSite" id="PS1159_v2.g24103.t1">
    <property type="protein sequence ID" value="PS1159_v2.g24103.t1"/>
    <property type="gene ID" value="PS1159_v2.g24103"/>
</dbReference>
<protein>
    <submittedName>
        <fullName evidence="2">Uncharacterized protein</fullName>
    </submittedName>
</protein>
<sequence length="262" mass="30887">MLYFPESVKFCASLTTNKNVLALSKDRQRTTFLQPLLSMGIKEIGAQHRCQINFMGYGGEYRLSPDLGYYTHCQRSISQYINQLVDGEPKPEWNASNSQCPIQELPNSYKDYLACDLIPLKWYELDFESSIRYEIFHKKTYQQFTSNFSTTFLFKPDYFLERNGTEIDWLTKLIEIKAKLKGCKKVRYLIQIDDQWKLPITVHIEYRITDGGLIKYSHHVGSGIIDNWFSGSFPFIRSPSRDHEICIRIEWKNSRQTCYFCR</sequence>
<evidence type="ECO:0000313" key="2">
    <source>
        <dbReference type="WBParaSite" id="PS1159_v2.g24103.t1"/>
    </source>
</evidence>
<accession>A0AC35G5U1</accession>
<dbReference type="Proteomes" id="UP000887580">
    <property type="component" value="Unplaced"/>
</dbReference>
<evidence type="ECO:0000313" key="1">
    <source>
        <dbReference type="Proteomes" id="UP000887580"/>
    </source>
</evidence>
<name>A0AC35G5U1_9BILA</name>
<proteinExistence type="predicted"/>
<reference evidence="2" key="1">
    <citation type="submission" date="2022-11" db="UniProtKB">
        <authorList>
            <consortium name="WormBaseParasite"/>
        </authorList>
    </citation>
    <scope>IDENTIFICATION</scope>
</reference>